<dbReference type="EnsemblPlants" id="AVESA.00010b.r2.7AG1247590.1">
    <property type="protein sequence ID" value="AVESA.00010b.r2.7AG1247590.1.CDS"/>
    <property type="gene ID" value="AVESA.00010b.r2.7AG1247590"/>
</dbReference>
<reference evidence="1" key="1">
    <citation type="submission" date="2021-05" db="EMBL/GenBank/DDBJ databases">
        <authorList>
            <person name="Scholz U."/>
            <person name="Mascher M."/>
            <person name="Fiebig A."/>
        </authorList>
    </citation>
    <scope>NUCLEOTIDE SEQUENCE [LARGE SCALE GENOMIC DNA]</scope>
</reference>
<evidence type="ECO:0000313" key="2">
    <source>
        <dbReference type="Proteomes" id="UP001732700"/>
    </source>
</evidence>
<protein>
    <submittedName>
        <fullName evidence="1">Uncharacterized protein</fullName>
    </submittedName>
</protein>
<sequence length="888" mass="101676">MPNQSLDCVKLLIQAGADVNFIGSCGFTSLMLAVEYGSPGIMKCLLDAGANPNTPDEFGITPIEFAASKGRRDMVEMLLLVTSPIPMVPEWSIDGIISHVKSFGLKPRFIAALLYSNAMGFDPSPDDFATLLANRSLCSLRAGNGRTALSDAAMCRMARPHWPKACHRQGAAFMLLKDYEKACEAFVDGLKLDPTSGEIANALRMVWLLEDYYDHQHRAYLMAEKHMRLRPLKIRSHGASSNDMPYDERYTEYIKRLGLLPFITLVSRSTPNLNAAAITALVDRWRPETHTFHLRTGEITPTLQDVSMIFGLPIAGEPLCMSTDSDGWRNSMHLLIGMAPEELEDKSKDRVPAGATYAWIVENFRECPNPAEVEVIETHARVYVWYVLSRTLFADSGGRTAQWMWLKALANWDSNISWGSAALAYLYRQERLPVGRPKEVGHHPWPAYNRNPLHQATWAYKWDVVSEMTSDVDAMYLKYTNEFDAITPEQVEWEPYGCGDEFGIAPGFDINPKCLEEQSLWLMCCPLICNWAVEFHMPQRVEWEPYGCGDEFGIAPGFDINPKCLEEQSLWLMCCPLICNWAVEFHMPQRVMRQFGLFQCNPPVWKDTNKELHRLDRKRQRKIKNWDHHHRRHVMDFLICVENARRTEWNSGRAHCPVAFNNYIRWFLGSTRVSICPPSYEEEILEEPVQFDELAYTQYNRQVRKGTDIPLSSSLNFARTEVKKYADDAEAILFAAPKGEKGEGMIRDFLKRSAQKMRRLSNVLGCRDPEYTTPSGSRSKSTTDPSAHLQDDVEDDTTSAICSEDELPHMENETEEEYRIRSAYQLKPRKQFNRWTPDDFRNKGKANVVEDEPPRRSRATRRTRGLQYDDEDESQEEEVTKKIPPRRG</sequence>
<organism evidence="1 2">
    <name type="scientific">Avena sativa</name>
    <name type="common">Oat</name>
    <dbReference type="NCBI Taxonomy" id="4498"/>
    <lineage>
        <taxon>Eukaryota</taxon>
        <taxon>Viridiplantae</taxon>
        <taxon>Streptophyta</taxon>
        <taxon>Embryophyta</taxon>
        <taxon>Tracheophyta</taxon>
        <taxon>Spermatophyta</taxon>
        <taxon>Magnoliopsida</taxon>
        <taxon>Liliopsida</taxon>
        <taxon>Poales</taxon>
        <taxon>Poaceae</taxon>
        <taxon>BOP clade</taxon>
        <taxon>Pooideae</taxon>
        <taxon>Poodae</taxon>
        <taxon>Poeae</taxon>
        <taxon>Poeae Chloroplast Group 1 (Aveneae type)</taxon>
        <taxon>Aveninae</taxon>
        <taxon>Avena</taxon>
    </lineage>
</organism>
<proteinExistence type="predicted"/>
<reference evidence="1" key="2">
    <citation type="submission" date="2025-09" db="UniProtKB">
        <authorList>
            <consortium name="EnsemblPlants"/>
        </authorList>
    </citation>
    <scope>IDENTIFICATION</scope>
</reference>
<dbReference type="Proteomes" id="UP001732700">
    <property type="component" value="Chromosome 7A"/>
</dbReference>
<keyword evidence="2" id="KW-1185">Reference proteome</keyword>
<accession>A0ACD5ZX44</accession>
<name>A0ACD5ZX44_AVESA</name>
<evidence type="ECO:0000313" key="1">
    <source>
        <dbReference type="EnsemblPlants" id="AVESA.00010b.r2.7AG1247590.1.CDS"/>
    </source>
</evidence>